<keyword evidence="3" id="KW-0808">Transferase</keyword>
<proteinExistence type="predicted"/>
<evidence type="ECO:0000259" key="1">
    <source>
        <dbReference type="PROSITE" id="PS51186"/>
    </source>
</evidence>
<dbReference type="EMBL" id="FNFI01000003">
    <property type="protein sequence ID" value="SDJ87275.1"/>
    <property type="molecule type" value="Genomic_DNA"/>
</dbReference>
<dbReference type="GO" id="GO:0016747">
    <property type="term" value="F:acyltransferase activity, transferring groups other than amino-acyl groups"/>
    <property type="evidence" value="ECO:0007669"/>
    <property type="project" value="InterPro"/>
</dbReference>
<evidence type="ECO:0000313" key="2">
    <source>
        <dbReference type="EMBL" id="MBP1952371.1"/>
    </source>
</evidence>
<dbReference type="Gene3D" id="3.40.630.30">
    <property type="match status" value="1"/>
</dbReference>
<dbReference type="InterPro" id="IPR000182">
    <property type="entry name" value="GNAT_dom"/>
</dbReference>
<gene>
    <name evidence="2" type="ORF">J2Z27_001419</name>
    <name evidence="3" type="ORF">SAMN05216187_103102</name>
</gene>
<reference evidence="2 5" key="3">
    <citation type="submission" date="2021-03" db="EMBL/GenBank/DDBJ databases">
        <title>Genomic Encyclopedia of Type Strains, Phase IV (KMG-IV): sequencing the most valuable type-strain genomes for metagenomic binning, comparative biology and taxonomic classification.</title>
        <authorList>
            <person name="Goeker M."/>
        </authorList>
    </citation>
    <scope>NUCLEOTIDE SEQUENCE [LARGE SCALE GENOMIC DNA]</scope>
    <source>
        <strain evidence="2 5">DSM 22420</strain>
    </source>
</reference>
<dbReference type="PROSITE" id="PS51186">
    <property type="entry name" value="GNAT"/>
    <property type="match status" value="1"/>
</dbReference>
<protein>
    <submittedName>
        <fullName evidence="3">Acetyltransferase (GNAT) domain-containing protein</fullName>
    </submittedName>
    <submittedName>
        <fullName evidence="2">Ribosomal protein S18 acetylase RimI-like enzyme</fullName>
    </submittedName>
</protein>
<reference evidence="3" key="2">
    <citation type="submission" date="2016-10" db="EMBL/GenBank/DDBJ databases">
        <authorList>
            <person name="de Groot N.N."/>
        </authorList>
    </citation>
    <scope>NUCLEOTIDE SEQUENCE [LARGE SCALE GENOMIC DNA]</scope>
    <source>
        <strain evidence="3">CGMCC 1.8911</strain>
    </source>
</reference>
<accession>A0A1G8XBJ4</accession>
<dbReference type="RefSeq" id="WP_176760569.1">
    <property type="nucleotide sequence ID" value="NZ_BMCN01000002.1"/>
</dbReference>
<dbReference type="InterPro" id="IPR016181">
    <property type="entry name" value="Acyl_CoA_acyltransferase"/>
</dbReference>
<reference evidence="4" key="1">
    <citation type="submission" date="2016-10" db="EMBL/GenBank/DDBJ databases">
        <authorList>
            <person name="Varghese N."/>
            <person name="Submissions S."/>
        </authorList>
    </citation>
    <scope>NUCLEOTIDE SEQUENCE [LARGE SCALE GENOMIC DNA]</scope>
    <source>
        <strain evidence="4">CGMCC 1.8911</strain>
    </source>
</reference>
<dbReference type="Proteomes" id="UP000242700">
    <property type="component" value="Unassembled WGS sequence"/>
</dbReference>
<dbReference type="EMBL" id="JAGGKN010000004">
    <property type="protein sequence ID" value="MBP1952371.1"/>
    <property type="molecule type" value="Genomic_DNA"/>
</dbReference>
<name>A0A1G8XBJ4_9STAP</name>
<evidence type="ECO:0000313" key="4">
    <source>
        <dbReference type="Proteomes" id="UP000242700"/>
    </source>
</evidence>
<dbReference type="STRING" id="586411.SAMN05216187_103102"/>
<dbReference type="Proteomes" id="UP001519348">
    <property type="component" value="Unassembled WGS sequence"/>
</dbReference>
<keyword evidence="5" id="KW-1185">Reference proteome</keyword>
<dbReference type="CDD" id="cd04301">
    <property type="entry name" value="NAT_SF"/>
    <property type="match status" value="1"/>
</dbReference>
<sequence>MLELLKEKEFDQFYALLEDSFPKSEIRSFQGQKELLNLSVYNVYVLKEDEVILAFFAEWQNESHRFLEHLAVNEKYRSRGLGSKTLQAYTAQSDKPVVLEVEPPNDDIQIRRVKFYEKNGFHLTSYGYVQPVINEGYEGVPLVMMTYPKKLNHTELALVKDWLDETVYK</sequence>
<dbReference type="SUPFAM" id="SSF55729">
    <property type="entry name" value="Acyl-CoA N-acyltransferases (Nat)"/>
    <property type="match status" value="1"/>
</dbReference>
<feature type="domain" description="N-acetyltransferase" evidence="1">
    <location>
        <begin position="1"/>
        <end position="150"/>
    </location>
</feature>
<evidence type="ECO:0000313" key="3">
    <source>
        <dbReference type="EMBL" id="SDJ87275.1"/>
    </source>
</evidence>
<dbReference type="Pfam" id="PF13508">
    <property type="entry name" value="Acetyltransf_7"/>
    <property type="match status" value="1"/>
</dbReference>
<organism evidence="3 4">
    <name type="scientific">Jeotgalicoccus aerolatus</name>
    <dbReference type="NCBI Taxonomy" id="709510"/>
    <lineage>
        <taxon>Bacteria</taxon>
        <taxon>Bacillati</taxon>
        <taxon>Bacillota</taxon>
        <taxon>Bacilli</taxon>
        <taxon>Bacillales</taxon>
        <taxon>Staphylococcaceae</taxon>
        <taxon>Jeotgalicoccus</taxon>
    </lineage>
</organism>
<dbReference type="AlphaFoldDB" id="A0A1G8XBJ4"/>
<evidence type="ECO:0000313" key="5">
    <source>
        <dbReference type="Proteomes" id="UP001519348"/>
    </source>
</evidence>